<gene>
    <name evidence="1" type="ORF">MNBD_PLANCTO02-1463</name>
</gene>
<dbReference type="EMBL" id="UOGL01000198">
    <property type="protein sequence ID" value="VAX38418.1"/>
    <property type="molecule type" value="Genomic_DNA"/>
</dbReference>
<dbReference type="AlphaFoldDB" id="A0A3B1DQP7"/>
<evidence type="ECO:0000313" key="1">
    <source>
        <dbReference type="EMBL" id="VAX38418.1"/>
    </source>
</evidence>
<organism evidence="1">
    <name type="scientific">hydrothermal vent metagenome</name>
    <dbReference type="NCBI Taxonomy" id="652676"/>
    <lineage>
        <taxon>unclassified sequences</taxon>
        <taxon>metagenomes</taxon>
        <taxon>ecological metagenomes</taxon>
    </lineage>
</organism>
<sequence length="30" mass="3432">MLYLGIDQHAMQLTICIRNKSGNIMPKTKL</sequence>
<name>A0A3B1DQP7_9ZZZZ</name>
<accession>A0A3B1DQP7</accession>
<reference evidence="1" key="1">
    <citation type="submission" date="2018-06" db="EMBL/GenBank/DDBJ databases">
        <authorList>
            <person name="Zhirakovskaya E."/>
        </authorList>
    </citation>
    <scope>NUCLEOTIDE SEQUENCE</scope>
</reference>
<proteinExistence type="predicted"/>
<protein>
    <submittedName>
        <fullName evidence="1">Uncharacterized protein</fullName>
    </submittedName>
</protein>